<keyword evidence="2" id="KW-0963">Cytoplasm</keyword>
<keyword evidence="3 5" id="KW-0456">Lyase</keyword>
<dbReference type="SUPFAM" id="SSF51569">
    <property type="entry name" value="Aldolase"/>
    <property type="match status" value="1"/>
</dbReference>
<protein>
    <submittedName>
        <fullName evidence="8">N-acetylneuraminate lyase</fullName>
    </submittedName>
</protein>
<proteinExistence type="inferred from homology"/>
<dbReference type="RefSeq" id="WP_152690984.1">
    <property type="nucleotide sequence ID" value="NZ_LBMC01000044.1"/>
</dbReference>
<dbReference type="PRINTS" id="PR00146">
    <property type="entry name" value="DHPICSNTHASE"/>
</dbReference>
<name>A0A1H2LCD4_9ACTN</name>
<dbReference type="PIRSF" id="PIRSF001365">
    <property type="entry name" value="DHDPS"/>
    <property type="match status" value="1"/>
</dbReference>
<sequence length="312" mass="32744">MTTLNHSAGSSAMTLLTAVFTPFRPDGGLDLDVVGDQADALAAWGTHGVYVGGTAGEGASMTTAERMALLERWCEVAAGRFDVIAHIGHTSLAEARDLAAHARDAGVQAISAVPPYFHRPPDAAAVADFFARVTQAAPDVPFIYYHIPGVTGVTVPASEVLTAARDRIPTFAGIKFAHDDLADLQRCLELADDRYELYVGSARLLLATIGIGARAAIGSAYNFAAPVFLRMIEHVERGELREARACQFLAQSAIDTAVAFGGELAGFKAAANLVGPDCGPCRPPLRSPGPAQVAELRDRLDALGLLAVAPSR</sequence>
<dbReference type="InterPro" id="IPR013785">
    <property type="entry name" value="Aldolase_TIM"/>
</dbReference>
<evidence type="ECO:0000256" key="4">
    <source>
        <dbReference type="ARBA" id="ARBA00023277"/>
    </source>
</evidence>
<dbReference type="Proteomes" id="UP000182977">
    <property type="component" value="Chromosome I"/>
</dbReference>
<evidence type="ECO:0000313" key="8">
    <source>
        <dbReference type="EMBL" id="SDU78086.1"/>
    </source>
</evidence>
<dbReference type="GO" id="GO:0016829">
    <property type="term" value="F:lyase activity"/>
    <property type="evidence" value="ECO:0007669"/>
    <property type="project" value="UniProtKB-KW"/>
</dbReference>
<dbReference type="GO" id="GO:0005737">
    <property type="term" value="C:cytoplasm"/>
    <property type="evidence" value="ECO:0007669"/>
    <property type="project" value="UniProtKB-SubCell"/>
</dbReference>
<dbReference type="STRING" id="419479.SAMN04488563_5704"/>
<accession>A0A1H2LCD4</accession>
<dbReference type="OrthoDB" id="3175637at2"/>
<keyword evidence="9" id="KW-1185">Reference proteome</keyword>
<evidence type="ECO:0000256" key="5">
    <source>
        <dbReference type="PIRNR" id="PIRNR001365"/>
    </source>
</evidence>
<evidence type="ECO:0000256" key="6">
    <source>
        <dbReference type="PIRSR" id="PIRSR001365-1"/>
    </source>
</evidence>
<dbReference type="AlphaFoldDB" id="A0A1H2LCD4"/>
<feature type="active site" description="Schiff-base intermediate with substrate" evidence="6">
    <location>
        <position position="175"/>
    </location>
</feature>
<dbReference type="PANTHER" id="PTHR12128">
    <property type="entry name" value="DIHYDRODIPICOLINATE SYNTHASE"/>
    <property type="match status" value="1"/>
</dbReference>
<evidence type="ECO:0000256" key="2">
    <source>
        <dbReference type="ARBA" id="ARBA00022490"/>
    </source>
</evidence>
<dbReference type="PANTHER" id="PTHR12128:SF21">
    <property type="entry name" value="N-ACETYLNEURAMINATE LYASE"/>
    <property type="match status" value="1"/>
</dbReference>
<comment type="subcellular location">
    <subcellularLocation>
        <location evidence="1">Cytoplasm</location>
    </subcellularLocation>
</comment>
<dbReference type="EMBL" id="LT629791">
    <property type="protein sequence ID" value="SDU78086.1"/>
    <property type="molecule type" value="Genomic_DNA"/>
</dbReference>
<keyword evidence="4" id="KW-0119">Carbohydrate metabolism</keyword>
<feature type="active site" description="Proton donor/acceptor" evidence="6">
    <location>
        <position position="145"/>
    </location>
</feature>
<gene>
    <name evidence="8" type="ORF">SAMN04488563_5704</name>
</gene>
<feature type="binding site" evidence="7">
    <location>
        <position position="217"/>
    </location>
    <ligand>
        <name>pyruvate</name>
        <dbReference type="ChEBI" id="CHEBI:15361"/>
    </ligand>
</feature>
<evidence type="ECO:0000256" key="3">
    <source>
        <dbReference type="ARBA" id="ARBA00023239"/>
    </source>
</evidence>
<evidence type="ECO:0000256" key="7">
    <source>
        <dbReference type="PIRSR" id="PIRSR001365-2"/>
    </source>
</evidence>
<dbReference type="Gene3D" id="3.20.20.70">
    <property type="entry name" value="Aldolase class I"/>
    <property type="match status" value="1"/>
</dbReference>
<dbReference type="Pfam" id="PF00701">
    <property type="entry name" value="DHDPS"/>
    <property type="match status" value="1"/>
</dbReference>
<evidence type="ECO:0000256" key="1">
    <source>
        <dbReference type="ARBA" id="ARBA00004496"/>
    </source>
</evidence>
<reference evidence="9" key="1">
    <citation type="submission" date="2016-10" db="EMBL/GenBank/DDBJ databases">
        <authorList>
            <person name="Varghese N."/>
            <person name="Submissions S."/>
        </authorList>
    </citation>
    <scope>NUCLEOTIDE SEQUENCE [LARGE SCALE GENOMIC DNA]</scope>
    <source>
        <strain evidence="9">DSM 45079</strain>
    </source>
</reference>
<dbReference type="InterPro" id="IPR002220">
    <property type="entry name" value="DapA-like"/>
</dbReference>
<organism evidence="8 9">
    <name type="scientific">Jiangella alkaliphila</name>
    <dbReference type="NCBI Taxonomy" id="419479"/>
    <lineage>
        <taxon>Bacteria</taxon>
        <taxon>Bacillati</taxon>
        <taxon>Actinomycetota</taxon>
        <taxon>Actinomycetes</taxon>
        <taxon>Jiangellales</taxon>
        <taxon>Jiangellaceae</taxon>
        <taxon>Jiangella</taxon>
    </lineage>
</organism>
<evidence type="ECO:0000313" key="9">
    <source>
        <dbReference type="Proteomes" id="UP000182977"/>
    </source>
</evidence>
<dbReference type="SMART" id="SM01130">
    <property type="entry name" value="DHDPS"/>
    <property type="match status" value="1"/>
</dbReference>
<comment type="similarity">
    <text evidence="5">Belongs to the DapA family.</text>
</comment>